<reference evidence="1 2" key="1">
    <citation type="submission" date="2014-07" db="EMBL/GenBank/DDBJ databases">
        <title>Chaperone-usher fimbriae in a diverse selection of Gallibacterium genomes.</title>
        <authorList>
            <person name="Kudirkiene E."/>
            <person name="Bager R.J."/>
            <person name="Johnson T.J."/>
            <person name="Bojesen A.M."/>
        </authorList>
    </citation>
    <scope>NUCLEOTIDE SEQUENCE [LARGE SCALE GENOMIC DNA]</scope>
    <source>
        <strain evidence="1 2">4895</strain>
    </source>
</reference>
<gene>
    <name evidence="1" type="ORF">IO48_06945</name>
</gene>
<sequence>MSRRKSRDLSRTLPKREAYKMVLIVCEGIKTETIYFNSLIAYEKLSSVNVQVFAGERSDPLMVVKTAIKIKEAQNKHLAFDEVYCVIDRDSHHSFEEAKQLANKNNITLIVSYPNIEYWYLCHFIYSRAPIIEKGGKSAGDNCEAILNKEWKKIFNKAYSKTEKDTYILLLPHLENGIKNAKRSLQEAIKEEEYNPSTEVHLLVDNLRKLKL</sequence>
<organism evidence="1 2">
    <name type="scientific">Gallibacterium anatis 4895</name>
    <dbReference type="NCBI Taxonomy" id="1396510"/>
    <lineage>
        <taxon>Bacteria</taxon>
        <taxon>Pseudomonadati</taxon>
        <taxon>Pseudomonadota</taxon>
        <taxon>Gammaproteobacteria</taxon>
        <taxon>Pasteurellales</taxon>
        <taxon>Pasteurellaceae</taxon>
        <taxon>Gallibacterium</taxon>
    </lineage>
</organism>
<dbReference type="AlphaFoldDB" id="A0A0A3A209"/>
<protein>
    <recommendedName>
        <fullName evidence="3">RloB domain-containing protein</fullName>
    </recommendedName>
</protein>
<evidence type="ECO:0000313" key="2">
    <source>
        <dbReference type="Proteomes" id="UP000030554"/>
    </source>
</evidence>
<proteinExistence type="predicted"/>
<dbReference type="RefSeq" id="WP_039163639.1">
    <property type="nucleotide sequence ID" value="NZ_JPJQ01000031.1"/>
</dbReference>
<comment type="caution">
    <text evidence="1">The sequence shown here is derived from an EMBL/GenBank/DDBJ whole genome shotgun (WGS) entry which is preliminary data.</text>
</comment>
<dbReference type="EMBL" id="JPJQ01000031">
    <property type="protein sequence ID" value="KGQ61742.1"/>
    <property type="molecule type" value="Genomic_DNA"/>
</dbReference>
<accession>A0A0A3A209</accession>
<name>A0A0A3A209_9PAST</name>
<dbReference type="InterPro" id="IPR025591">
    <property type="entry name" value="RloB"/>
</dbReference>
<evidence type="ECO:0000313" key="1">
    <source>
        <dbReference type="EMBL" id="KGQ61742.1"/>
    </source>
</evidence>
<evidence type="ECO:0008006" key="3">
    <source>
        <dbReference type="Google" id="ProtNLM"/>
    </source>
</evidence>
<dbReference type="Pfam" id="PF13707">
    <property type="entry name" value="RloB"/>
    <property type="match status" value="1"/>
</dbReference>
<dbReference type="Proteomes" id="UP000030554">
    <property type="component" value="Unassembled WGS sequence"/>
</dbReference>